<keyword evidence="5" id="KW-0067">ATP-binding</keyword>
<feature type="transmembrane region" description="Helical" evidence="10">
    <location>
        <begin position="141"/>
        <end position="161"/>
    </location>
</feature>
<accession>A0A8J4ET24</accession>
<dbReference type="SUPFAM" id="SSF90123">
    <property type="entry name" value="ABC transporter transmembrane region"/>
    <property type="match status" value="1"/>
</dbReference>
<evidence type="ECO:0000256" key="6">
    <source>
        <dbReference type="ARBA" id="ARBA00022989"/>
    </source>
</evidence>
<dbReference type="SUPFAM" id="SSF52540">
    <property type="entry name" value="P-loop containing nucleoside triphosphate hydrolases"/>
    <property type="match status" value="1"/>
</dbReference>
<organism evidence="13 14">
    <name type="scientific">Volvox africanus</name>
    <dbReference type="NCBI Taxonomy" id="51714"/>
    <lineage>
        <taxon>Eukaryota</taxon>
        <taxon>Viridiplantae</taxon>
        <taxon>Chlorophyta</taxon>
        <taxon>core chlorophytes</taxon>
        <taxon>Chlorophyceae</taxon>
        <taxon>CS clade</taxon>
        <taxon>Chlamydomonadales</taxon>
        <taxon>Volvocaceae</taxon>
        <taxon>Volvox</taxon>
    </lineage>
</organism>
<dbReference type="GO" id="GO:0016020">
    <property type="term" value="C:membrane"/>
    <property type="evidence" value="ECO:0007669"/>
    <property type="project" value="UniProtKB-SubCell"/>
</dbReference>
<feature type="compositionally biased region" description="Gly residues" evidence="9">
    <location>
        <begin position="1315"/>
        <end position="1326"/>
    </location>
</feature>
<evidence type="ECO:0000256" key="8">
    <source>
        <dbReference type="ARBA" id="ARBA00024363"/>
    </source>
</evidence>
<evidence type="ECO:0000259" key="12">
    <source>
        <dbReference type="PROSITE" id="PS50929"/>
    </source>
</evidence>
<comment type="caution">
    <text evidence="13">The sequence shown here is derived from an EMBL/GenBank/DDBJ whole genome shotgun (WGS) entry which is preliminary data.</text>
</comment>
<dbReference type="InterPro" id="IPR039421">
    <property type="entry name" value="Type_1_exporter"/>
</dbReference>
<dbReference type="PANTHER" id="PTHR24221:SF654">
    <property type="entry name" value="ATP-BINDING CASSETTE SUB-FAMILY B MEMBER 6"/>
    <property type="match status" value="1"/>
</dbReference>
<evidence type="ECO:0000256" key="10">
    <source>
        <dbReference type="SAM" id="Phobius"/>
    </source>
</evidence>
<keyword evidence="14" id="KW-1185">Reference proteome</keyword>
<dbReference type="Gene3D" id="1.20.1560.10">
    <property type="entry name" value="ABC transporter type 1, transmembrane domain"/>
    <property type="match status" value="1"/>
</dbReference>
<evidence type="ECO:0000256" key="5">
    <source>
        <dbReference type="ARBA" id="ARBA00022840"/>
    </source>
</evidence>
<dbReference type="InterPro" id="IPR017871">
    <property type="entry name" value="ABC_transporter-like_CS"/>
</dbReference>
<evidence type="ECO:0000256" key="7">
    <source>
        <dbReference type="ARBA" id="ARBA00023136"/>
    </source>
</evidence>
<dbReference type="Pfam" id="PF00664">
    <property type="entry name" value="ABC_membrane"/>
    <property type="match status" value="1"/>
</dbReference>
<feature type="region of interest" description="Disordered" evidence="9">
    <location>
        <begin position="1242"/>
        <end position="1265"/>
    </location>
</feature>
<dbReference type="GO" id="GO:0140359">
    <property type="term" value="F:ABC-type transporter activity"/>
    <property type="evidence" value="ECO:0007669"/>
    <property type="project" value="InterPro"/>
</dbReference>
<evidence type="ECO:0000313" key="14">
    <source>
        <dbReference type="Proteomes" id="UP000747399"/>
    </source>
</evidence>
<proteinExistence type="inferred from homology"/>
<feature type="compositionally biased region" description="Polar residues" evidence="9">
    <location>
        <begin position="1099"/>
        <end position="1140"/>
    </location>
</feature>
<dbReference type="Gene3D" id="3.40.50.300">
    <property type="entry name" value="P-loop containing nucleotide triphosphate hydrolases"/>
    <property type="match status" value="1"/>
</dbReference>
<feature type="transmembrane region" description="Helical" evidence="10">
    <location>
        <begin position="462"/>
        <end position="482"/>
    </location>
</feature>
<feature type="transmembrane region" description="Helical" evidence="10">
    <location>
        <begin position="6"/>
        <end position="26"/>
    </location>
</feature>
<feature type="compositionally biased region" description="Low complexity" evidence="9">
    <location>
        <begin position="1286"/>
        <end position="1310"/>
    </location>
</feature>
<dbReference type="InterPro" id="IPR027417">
    <property type="entry name" value="P-loop_NTPase"/>
</dbReference>
<dbReference type="Pfam" id="PF00005">
    <property type="entry name" value="ABC_tran"/>
    <property type="match status" value="1"/>
</dbReference>
<feature type="transmembrane region" description="Helical" evidence="10">
    <location>
        <begin position="47"/>
        <end position="66"/>
    </location>
</feature>
<feature type="domain" description="ABC transmembrane type-1" evidence="12">
    <location>
        <begin position="374"/>
        <end position="606"/>
    </location>
</feature>
<feature type="transmembrane region" description="Helical" evidence="10">
    <location>
        <begin position="541"/>
        <end position="560"/>
    </location>
</feature>
<name>A0A8J4ET24_9CHLO</name>
<dbReference type="InterPro" id="IPR011527">
    <property type="entry name" value="ABC1_TM_dom"/>
</dbReference>
<feature type="region of interest" description="Disordered" evidence="9">
    <location>
        <begin position="1278"/>
        <end position="1326"/>
    </location>
</feature>
<dbReference type="CDD" id="cd18581">
    <property type="entry name" value="ABC_6TM_ABCB6"/>
    <property type="match status" value="1"/>
</dbReference>
<evidence type="ECO:0000256" key="9">
    <source>
        <dbReference type="SAM" id="MobiDB-lite"/>
    </source>
</evidence>
<keyword evidence="3 10" id="KW-0812">Transmembrane</keyword>
<keyword evidence="7 10" id="KW-0472">Membrane</keyword>
<evidence type="ECO:0000256" key="4">
    <source>
        <dbReference type="ARBA" id="ARBA00022741"/>
    </source>
</evidence>
<feature type="domain" description="ABC transporter" evidence="11">
    <location>
        <begin position="640"/>
        <end position="876"/>
    </location>
</feature>
<evidence type="ECO:0000313" key="13">
    <source>
        <dbReference type="EMBL" id="GIL45627.1"/>
    </source>
</evidence>
<feature type="transmembrane region" description="Helical" evidence="10">
    <location>
        <begin position="347"/>
        <end position="366"/>
    </location>
</feature>
<protein>
    <submittedName>
        <fullName evidence="13">Uncharacterized protein</fullName>
    </submittedName>
</protein>
<feature type="transmembrane region" description="Helical" evidence="10">
    <location>
        <begin position="434"/>
        <end position="456"/>
    </location>
</feature>
<dbReference type="PROSITE" id="PS50893">
    <property type="entry name" value="ABC_TRANSPORTER_2"/>
    <property type="match status" value="1"/>
</dbReference>
<reference evidence="13" key="1">
    <citation type="journal article" date="2021" name="Proc. Natl. Acad. Sci. U.S.A.">
        <title>Three genomes in the algal genus Volvox reveal the fate of a haploid sex-determining region after a transition to homothallism.</title>
        <authorList>
            <person name="Yamamoto K."/>
            <person name="Hamaji T."/>
            <person name="Kawai-Toyooka H."/>
            <person name="Matsuzaki R."/>
            <person name="Takahashi F."/>
            <person name="Nishimura Y."/>
            <person name="Kawachi M."/>
            <person name="Noguchi H."/>
            <person name="Minakuchi Y."/>
            <person name="Umen J.G."/>
            <person name="Toyoda A."/>
            <person name="Nozaki H."/>
        </authorList>
    </citation>
    <scope>NUCLEOTIDE SEQUENCE</scope>
    <source>
        <strain evidence="13">NIES-3780</strain>
    </source>
</reference>
<comment type="subcellular location">
    <subcellularLocation>
        <location evidence="1">Membrane</location>
        <topology evidence="1">Multi-pass membrane protein</topology>
    </subcellularLocation>
</comment>
<dbReference type="GO" id="GO:0016887">
    <property type="term" value="F:ATP hydrolysis activity"/>
    <property type="evidence" value="ECO:0007669"/>
    <property type="project" value="InterPro"/>
</dbReference>
<dbReference type="PROSITE" id="PS00211">
    <property type="entry name" value="ABC_TRANSPORTER_1"/>
    <property type="match status" value="1"/>
</dbReference>
<dbReference type="InterPro" id="IPR036640">
    <property type="entry name" value="ABC1_TM_sf"/>
</dbReference>
<feature type="region of interest" description="Disordered" evidence="9">
    <location>
        <begin position="1177"/>
        <end position="1217"/>
    </location>
</feature>
<dbReference type="PANTHER" id="PTHR24221">
    <property type="entry name" value="ATP-BINDING CASSETTE SUB-FAMILY B"/>
    <property type="match status" value="1"/>
</dbReference>
<dbReference type="SMART" id="SM00382">
    <property type="entry name" value="AAA"/>
    <property type="match status" value="1"/>
</dbReference>
<feature type="region of interest" description="Disordered" evidence="9">
    <location>
        <begin position="181"/>
        <end position="200"/>
    </location>
</feature>
<keyword evidence="2" id="KW-0813">Transport</keyword>
<dbReference type="PROSITE" id="PS50929">
    <property type="entry name" value="ABC_TM1F"/>
    <property type="match status" value="1"/>
</dbReference>
<dbReference type="InterPro" id="IPR003593">
    <property type="entry name" value="AAA+_ATPase"/>
</dbReference>
<feature type="compositionally biased region" description="Basic and acidic residues" evidence="9">
    <location>
        <begin position="181"/>
        <end position="191"/>
    </location>
</feature>
<dbReference type="InterPro" id="IPR003439">
    <property type="entry name" value="ABC_transporter-like_ATP-bd"/>
</dbReference>
<comment type="similarity">
    <text evidence="8">Belongs to the ABC transporter superfamily. ABCB family. Heavy Metal importer (TC 3.A.1.210) subfamily.</text>
</comment>
<dbReference type="FunFam" id="3.40.50.300:FF:000287">
    <property type="entry name" value="Multidrug ABC transporter ATP-binding protein"/>
    <property type="match status" value="1"/>
</dbReference>
<feature type="transmembrane region" description="Helical" evidence="10">
    <location>
        <begin position="103"/>
        <end position="121"/>
    </location>
</feature>
<gene>
    <name evidence="13" type="ORF">Vafri_2833</name>
</gene>
<feature type="compositionally biased region" description="Basic and acidic residues" evidence="9">
    <location>
        <begin position="1199"/>
        <end position="1210"/>
    </location>
</feature>
<evidence type="ECO:0000259" key="11">
    <source>
        <dbReference type="PROSITE" id="PS50893"/>
    </source>
</evidence>
<sequence length="1430" mass="150143">MDISTGLGASVVGLNTTALFLLFYAIRPSEADARKERRLQNLKSIRIGTFVVVTVAQAGMGAWRALQGRFMLAMYDAQLVSTGILWALTAVSLMAVWSRQAGVSLLPVALLSLAVVGLQMATDCLHDITQDFTRDDRIAGVSLQTVELGALLFVCMAEALYGHFASLPLSELEEPLFDKTEKEKAKEAEKRATKKRSASRAQRTARAFRYVWPESRPLRLRLVACFMLVMAERCVNLAVPVLYKHMVDDLSGAVTGEDGGAGGGGGGGSGPAAAAAQKLAAIAIQVTSAATAVASGGGSDSSGGNSNSVGGATLAGSGTAMAVDVDVAAQGQLLEAAYGLLKAAQKISFWSVFYPWVFAYLGFYFLRGGSGMEGLLANMRDLVWIPITQAAFRRISLDVFGHLLDLDHAFHLHRKTGQIMRILDRGTSSIQDTVSIVLFNVIPQLIDIVVACTYLALKMQPWAAVIVFITVASYVPLTVIITERRGVIRKRMNALDNAREGRATDMLLNYETVKYFCNEKFELDGYDNATRQYQAAEYWQMAFLAMLSITQASVVWLGLASGMVVCVRGVVRGSLTVGDAVLFVTMMNQLYVPLTFFGSYYRQVQKALIDMENMFELLDTEPSVRDSRGAVPLRVGPARVDFDDVVFGYNPSSQPVLKGVTFNVPGGKTLAVVGATGSGKSTILRLLLRFYDPQSGRVLLDGQDIKFVTQESLRRAVAVVPQDTVMFNDTVMYNIRYGRTDATDEEVTEAAAVAHIHHSITTTFKKGYATRVGERGLRLSGGEKQRVAFARAVLKRPSVLILDEATSALDSLTELAIQSSLQTLRSRCTTVIVAHRLSTIMDADLILVLDRGEVAQCGSHSELMEEGGLYAAMWSRQQDTAGYTTPIIGLHSGGGAGALLAGHRTLSEPAVVAGGPSSSFVTLVAGTPSLASPLPSLSIAPSDHNTIDTIGTAAGHDLGSNRAHGITSAAAAVGTTMRRTSADVPPLPPSHLAGFGGAAVVARHHLCPRDDTLSPLPALPGRAAGGLPRVPSRLMRRAFLSDEMSEAGDHGALSRNPTPSRRGRPLEEEEADERLYEDRDTEEPSEANGGTSPGGLNVTGPTVTPGIQSIPTTTATGSDVETGSLTLSRSGRHNGTQVSRGNGELPPRSRPQGAADQVPVGVAAVATVMATGSGSTTAAFARPSLSPPESPHALPAARQEQRRGDDDRKGARCKKRSIGTSAFASHAAVAAVMRAVTHPRGVFGSPLTPSEGGGGGGGSSTVASPPRNIIAAMRLHNRAGSGGSSGTTSPLLGGTPPSSSATSSCTSTPARNAGSRGGTVTGSVGGGGVGSVNPAAAATAVTASRALFTDHEEQARLLQRSREEFLMRKDDIMSSPTSSGDLTASSGVHVMGLPGIVAGVAAPAALRGGGNGMPIASIAGSCPQGKTHDT</sequence>
<evidence type="ECO:0000256" key="3">
    <source>
        <dbReference type="ARBA" id="ARBA00022692"/>
    </source>
</evidence>
<evidence type="ECO:0000256" key="2">
    <source>
        <dbReference type="ARBA" id="ARBA00022448"/>
    </source>
</evidence>
<dbReference type="EMBL" id="BNCO01000003">
    <property type="protein sequence ID" value="GIL45627.1"/>
    <property type="molecule type" value="Genomic_DNA"/>
</dbReference>
<keyword evidence="6 10" id="KW-1133">Transmembrane helix</keyword>
<evidence type="ECO:0000256" key="1">
    <source>
        <dbReference type="ARBA" id="ARBA00004141"/>
    </source>
</evidence>
<dbReference type="Proteomes" id="UP000747399">
    <property type="component" value="Unassembled WGS sequence"/>
</dbReference>
<dbReference type="GO" id="GO:0005524">
    <property type="term" value="F:ATP binding"/>
    <property type="evidence" value="ECO:0007669"/>
    <property type="project" value="UniProtKB-KW"/>
</dbReference>
<feature type="region of interest" description="Disordered" evidence="9">
    <location>
        <begin position="1044"/>
        <end position="1156"/>
    </location>
</feature>
<keyword evidence="4" id="KW-0547">Nucleotide-binding</keyword>